<protein>
    <submittedName>
        <fullName evidence="2">Rna-directed dna polymerase from mobile element jockey-like</fullName>
    </submittedName>
</protein>
<dbReference type="Proteomes" id="UP000233556">
    <property type="component" value="Unassembled WGS sequence"/>
</dbReference>
<reference evidence="3" key="1">
    <citation type="submission" date="2017-11" db="EMBL/GenBank/DDBJ databases">
        <authorList>
            <person name="Lima N.C."/>
            <person name="Parody-Merino A.M."/>
            <person name="Battley P.F."/>
            <person name="Fidler A.E."/>
            <person name="Prosdocimi F."/>
        </authorList>
    </citation>
    <scope>NUCLEOTIDE SEQUENCE [LARGE SCALE GENOMIC DNA]</scope>
</reference>
<feature type="domain" description="Reverse transcriptase" evidence="1">
    <location>
        <begin position="1"/>
        <end position="240"/>
    </location>
</feature>
<name>A0A2I0U9I1_LIMLA</name>
<keyword evidence="2" id="KW-0695">RNA-directed DNA polymerase</keyword>
<evidence type="ECO:0000313" key="3">
    <source>
        <dbReference type="Proteomes" id="UP000233556"/>
    </source>
</evidence>
<organism evidence="2 3">
    <name type="scientific">Limosa lapponica baueri</name>
    <dbReference type="NCBI Taxonomy" id="1758121"/>
    <lineage>
        <taxon>Eukaryota</taxon>
        <taxon>Metazoa</taxon>
        <taxon>Chordata</taxon>
        <taxon>Craniata</taxon>
        <taxon>Vertebrata</taxon>
        <taxon>Euteleostomi</taxon>
        <taxon>Archelosauria</taxon>
        <taxon>Archosauria</taxon>
        <taxon>Dinosauria</taxon>
        <taxon>Saurischia</taxon>
        <taxon>Theropoda</taxon>
        <taxon>Coelurosauria</taxon>
        <taxon>Aves</taxon>
        <taxon>Neognathae</taxon>
        <taxon>Neoaves</taxon>
        <taxon>Charadriiformes</taxon>
        <taxon>Scolopacidae</taxon>
        <taxon>Limosa</taxon>
    </lineage>
</organism>
<keyword evidence="2" id="KW-0548">Nucleotidyltransferase</keyword>
<reference evidence="3" key="2">
    <citation type="submission" date="2017-12" db="EMBL/GenBank/DDBJ databases">
        <title>Genome sequence of the Bar-tailed Godwit (Limosa lapponica baueri).</title>
        <authorList>
            <person name="Lima N.C.B."/>
            <person name="Parody-Merino A.M."/>
            <person name="Battley P.F."/>
            <person name="Fidler A.E."/>
            <person name="Prosdocimi F."/>
        </authorList>
    </citation>
    <scope>NUCLEOTIDE SEQUENCE [LARGE SCALE GENOMIC DNA]</scope>
</reference>
<dbReference type="AlphaFoldDB" id="A0A2I0U9I1"/>
<dbReference type="PROSITE" id="PS50878">
    <property type="entry name" value="RT_POL"/>
    <property type="match status" value="1"/>
</dbReference>
<keyword evidence="3" id="KW-1185">Reference proteome</keyword>
<evidence type="ECO:0000259" key="1">
    <source>
        <dbReference type="PROSITE" id="PS50878"/>
    </source>
</evidence>
<sequence>MLEQGKRVKRKEKQRTVVMDRPQPLIRHPPALLVAESYNTCREHGLATKSEWRYAETRAGRSYDQSVENKEFYLFMKEADNDLKRKNVGHPLSDILPYEVTLALEVFCLIEDIRPSTPRVFNLLSWKISMGSSDVPQGSVLGPVLFNIFIDDLDEGIECTLIKFADDNKLGGSVDLLEGRKALQRDLDRLHQWDKDNGMRFNKAKCRVLHFGHNNPKQRYRLGAEWLESCPVEKDLGKSLCLCTRHWYRKDFNFTAMTHSNCKSGLEANNIKDCTKKKNNFVSDGLQYGLQRIYNYTTPEKLRFIVSRVIQASSVLRRVSAKDDSFHLQEVAKLFSEVVVEEKKVYMLCKTDESICIMLFSSQGKGCDSAVYSALVRPHLEYCVRLWSPQHRKDMDLLEQIQRRATKMIRRLEHLSYEDRLRELELFNLEKRRLWGDLIMAFRYLKGVYRRGTLYQGVE</sequence>
<gene>
    <name evidence="2" type="ORF">llap_6964</name>
</gene>
<dbReference type="PANTHER" id="PTHR33332">
    <property type="entry name" value="REVERSE TRANSCRIPTASE DOMAIN-CONTAINING PROTEIN"/>
    <property type="match status" value="1"/>
</dbReference>
<dbReference type="GO" id="GO:0003964">
    <property type="term" value="F:RNA-directed DNA polymerase activity"/>
    <property type="evidence" value="ECO:0007669"/>
    <property type="project" value="UniProtKB-KW"/>
</dbReference>
<evidence type="ECO:0000313" key="2">
    <source>
        <dbReference type="EMBL" id="PKU42715.1"/>
    </source>
</evidence>
<accession>A0A2I0U9I1</accession>
<dbReference type="Pfam" id="PF00078">
    <property type="entry name" value="RVT_1"/>
    <property type="match status" value="1"/>
</dbReference>
<dbReference type="InterPro" id="IPR000477">
    <property type="entry name" value="RT_dom"/>
</dbReference>
<proteinExistence type="predicted"/>
<dbReference type="EMBL" id="KZ505967">
    <property type="protein sequence ID" value="PKU42715.1"/>
    <property type="molecule type" value="Genomic_DNA"/>
</dbReference>
<keyword evidence="2" id="KW-0808">Transferase</keyword>